<keyword evidence="2" id="KW-1185">Reference proteome</keyword>
<evidence type="ECO:0000313" key="1">
    <source>
        <dbReference type="EMBL" id="KAI8538734.1"/>
    </source>
</evidence>
<name>A0ACC0MDT1_RHOML</name>
<protein>
    <submittedName>
        <fullName evidence="1">Uncharacterized protein</fullName>
    </submittedName>
</protein>
<accession>A0ACC0MDT1</accession>
<dbReference type="EMBL" id="CM046396">
    <property type="protein sequence ID" value="KAI8538734.1"/>
    <property type="molecule type" value="Genomic_DNA"/>
</dbReference>
<proteinExistence type="predicted"/>
<reference evidence="1" key="1">
    <citation type="submission" date="2022-02" db="EMBL/GenBank/DDBJ databases">
        <title>Plant Genome Project.</title>
        <authorList>
            <person name="Zhang R.-G."/>
        </authorList>
    </citation>
    <scope>NUCLEOTIDE SEQUENCE</scope>
    <source>
        <strain evidence="1">AT1</strain>
    </source>
</reference>
<gene>
    <name evidence="1" type="ORF">RHMOL_Rhmol09G0126900</name>
</gene>
<organism evidence="1 2">
    <name type="scientific">Rhododendron molle</name>
    <name type="common">Chinese azalea</name>
    <name type="synonym">Azalea mollis</name>
    <dbReference type="NCBI Taxonomy" id="49168"/>
    <lineage>
        <taxon>Eukaryota</taxon>
        <taxon>Viridiplantae</taxon>
        <taxon>Streptophyta</taxon>
        <taxon>Embryophyta</taxon>
        <taxon>Tracheophyta</taxon>
        <taxon>Spermatophyta</taxon>
        <taxon>Magnoliopsida</taxon>
        <taxon>eudicotyledons</taxon>
        <taxon>Gunneridae</taxon>
        <taxon>Pentapetalae</taxon>
        <taxon>asterids</taxon>
        <taxon>Ericales</taxon>
        <taxon>Ericaceae</taxon>
        <taxon>Ericoideae</taxon>
        <taxon>Rhodoreae</taxon>
        <taxon>Rhododendron</taxon>
    </lineage>
</organism>
<dbReference type="Proteomes" id="UP001062846">
    <property type="component" value="Chromosome 9"/>
</dbReference>
<sequence>MVEIRHSIPKISTNFYDLLIWYNYSHRGRIPFPLSPNSNRSVSTNCFSSLRHPSPSQIRPPSPSCIPIDFLRIPALVTRSLVALRRIHDGGVAVLAAIVAGKKTETPTRKPPSILLPSLPLRWSHIYR</sequence>
<comment type="caution">
    <text evidence="1">The sequence shown here is derived from an EMBL/GenBank/DDBJ whole genome shotgun (WGS) entry which is preliminary data.</text>
</comment>
<evidence type="ECO:0000313" key="2">
    <source>
        <dbReference type="Proteomes" id="UP001062846"/>
    </source>
</evidence>